<dbReference type="GO" id="GO:0016020">
    <property type="term" value="C:membrane"/>
    <property type="evidence" value="ECO:0007669"/>
    <property type="project" value="InterPro"/>
</dbReference>
<name>A0A0H5R333_9EUKA</name>
<feature type="transmembrane region" description="Helical" evidence="1">
    <location>
        <begin position="24"/>
        <end position="45"/>
    </location>
</feature>
<keyword evidence="1" id="KW-1133">Transmembrane helix</keyword>
<accession>A0A0H5R333</accession>
<keyword evidence="1" id="KW-0472">Membrane</keyword>
<feature type="non-terminal residue" evidence="2">
    <location>
        <position position="583"/>
    </location>
</feature>
<reference evidence="2" key="1">
    <citation type="submission" date="2015-04" db="EMBL/GenBank/DDBJ databases">
        <title>The genome sequence of the plant pathogenic Rhizarian Plasmodiophora brassicae reveals insights in its biotrophic life cycle and the origin of chitin synthesis.</title>
        <authorList>
            <person name="Schwelm A."/>
            <person name="Fogelqvist J."/>
            <person name="Knaust A."/>
            <person name="Julke S."/>
            <person name="Lilja T."/>
            <person name="Dhandapani V."/>
            <person name="Bonilla-Rosso G."/>
            <person name="Karlsson M."/>
            <person name="Shevchenko A."/>
            <person name="Choi S.R."/>
            <person name="Kim H.G."/>
            <person name="Park J.Y."/>
            <person name="Lim Y.P."/>
            <person name="Ludwig-Muller J."/>
            <person name="Dixelius C."/>
        </authorList>
    </citation>
    <scope>NUCLEOTIDE SEQUENCE</scope>
    <source>
        <tissue evidence="2">Potato root galls</tissue>
    </source>
</reference>
<organism evidence="2">
    <name type="scientific">Spongospora subterranea</name>
    <dbReference type="NCBI Taxonomy" id="70186"/>
    <lineage>
        <taxon>Eukaryota</taxon>
        <taxon>Sar</taxon>
        <taxon>Rhizaria</taxon>
        <taxon>Endomyxa</taxon>
        <taxon>Phytomyxea</taxon>
        <taxon>Plasmodiophorida</taxon>
        <taxon>Plasmodiophoridae</taxon>
        <taxon>Spongospora</taxon>
    </lineage>
</organism>
<sequence length="583" mass="65847">MIAVSLLITSTAFQFPWQFAGVATFFTIAVTSLTLFSSRVTAYVFQAAVNYKLGKDARFSIGSLSFALLGGKVFMYDIHYQKSDCQVHALAAIFTIKWWKTQVKTIETLDEKSLSHRWLVHFVGLEVFITSNSSHFEYLREQLGNSNQQPETKVAIDTSKLNLNVPTFYPIIKFLLEDSALIIGNSELPTFLVVFARAIDGVHMCHRSESNSVQNPQRILTKCDIRHSRIYFEDNKEASCFDALLNMQQKLGEEDFFALAINGVQKFWTDVKVNVNAFSEKVSDFHSELPSCPHPLQARLAQLGTNSRNMIWENSSPRSTPRIRADGASRLDILQTSLASISLYYDRPTWLHGASRVEAETQTAPKSGLEISFSSSTIICYGPWAEQQRKLLQSHFVPFSYRHTAVYNPQIGELCKHLSFSIRILFQATCTITIPFEMDDPLSSQQSIDLAIGKGSSCCIVVPLVTTQTRGCLTTIEATLKDSSLIPSFTNAPLFVVPQLEFTLSMMSPIKWNDRNIWRVSCLFISPTINFLKDHLRMISLLAASWGKSSEEQISLDTFYPFELFIDLGFADVEWLWNVNESN</sequence>
<dbReference type="GO" id="GO:0006113">
    <property type="term" value="P:fermentation"/>
    <property type="evidence" value="ECO:0007669"/>
    <property type="project" value="InterPro"/>
</dbReference>
<feature type="transmembrane region" description="Helical" evidence="1">
    <location>
        <begin position="57"/>
        <end position="76"/>
    </location>
</feature>
<protein>
    <submittedName>
        <fullName evidence="2">Uncharacterized protein</fullName>
    </submittedName>
</protein>
<dbReference type="InterPro" id="IPR029636">
    <property type="entry name" value="Csf1"/>
</dbReference>
<dbReference type="PANTHER" id="PTHR32085">
    <property type="entry name" value="PROTEIN CSF1"/>
    <property type="match status" value="1"/>
</dbReference>
<proteinExistence type="predicted"/>
<dbReference type="PANTHER" id="PTHR32085:SF3">
    <property type="entry name" value="PROTEIN CSF1"/>
    <property type="match status" value="1"/>
</dbReference>
<keyword evidence="1" id="KW-0812">Transmembrane</keyword>
<dbReference type="EMBL" id="HACM01001917">
    <property type="protein sequence ID" value="CRZ02359.1"/>
    <property type="molecule type" value="Transcribed_RNA"/>
</dbReference>
<evidence type="ECO:0000256" key="1">
    <source>
        <dbReference type="SAM" id="Phobius"/>
    </source>
</evidence>
<dbReference type="AlphaFoldDB" id="A0A0H5R333"/>
<evidence type="ECO:0000313" key="2">
    <source>
        <dbReference type="EMBL" id="CRZ02359.1"/>
    </source>
</evidence>